<reference evidence="2" key="1">
    <citation type="submission" date="2021-03" db="EMBL/GenBank/DDBJ databases">
        <title>Acanthopleuribacteraceae sp. M133.</title>
        <authorList>
            <person name="Wang G."/>
        </authorList>
    </citation>
    <scope>NUCLEOTIDE SEQUENCE</scope>
    <source>
        <strain evidence="2">M133</strain>
    </source>
</reference>
<dbReference type="InterPro" id="IPR006056">
    <property type="entry name" value="RidA"/>
</dbReference>
<dbReference type="InterPro" id="IPR035959">
    <property type="entry name" value="RutC-like_sf"/>
</dbReference>
<dbReference type="InterPro" id="IPR019897">
    <property type="entry name" value="RidA_CS"/>
</dbReference>
<dbReference type="GO" id="GO:0005829">
    <property type="term" value="C:cytosol"/>
    <property type="evidence" value="ECO:0007669"/>
    <property type="project" value="TreeGrafter"/>
</dbReference>
<gene>
    <name evidence="2" type="ORF">J3U87_18510</name>
</gene>
<dbReference type="Proteomes" id="UP000663929">
    <property type="component" value="Chromosome"/>
</dbReference>
<dbReference type="CDD" id="cd00448">
    <property type="entry name" value="YjgF_YER057c_UK114_family"/>
    <property type="match status" value="1"/>
</dbReference>
<name>A0A8A4TFV5_SULCO</name>
<dbReference type="Gene3D" id="3.30.1330.40">
    <property type="entry name" value="RutC-like"/>
    <property type="match status" value="1"/>
</dbReference>
<evidence type="ECO:0000313" key="3">
    <source>
        <dbReference type="Proteomes" id="UP000663929"/>
    </source>
</evidence>
<accession>A0A8A4TFV5</accession>
<dbReference type="KEGG" id="scor:J3U87_18510"/>
<dbReference type="Pfam" id="PF01042">
    <property type="entry name" value="Ribonuc_L-PSP"/>
    <property type="match status" value="1"/>
</dbReference>
<dbReference type="EMBL" id="CP071793">
    <property type="protein sequence ID" value="QTD47588.1"/>
    <property type="molecule type" value="Genomic_DNA"/>
</dbReference>
<comment type="similarity">
    <text evidence="1">Belongs to the RutC family.</text>
</comment>
<dbReference type="InterPro" id="IPR006175">
    <property type="entry name" value="YjgF/YER057c/UK114"/>
</dbReference>
<dbReference type="GO" id="GO:0019239">
    <property type="term" value="F:deaminase activity"/>
    <property type="evidence" value="ECO:0007669"/>
    <property type="project" value="TreeGrafter"/>
</dbReference>
<evidence type="ECO:0000256" key="1">
    <source>
        <dbReference type="ARBA" id="ARBA00010552"/>
    </source>
</evidence>
<dbReference type="PROSITE" id="PS01094">
    <property type="entry name" value="UPF0076"/>
    <property type="match status" value="1"/>
</dbReference>
<organism evidence="2 3">
    <name type="scientific">Sulfidibacter corallicola</name>
    <dbReference type="NCBI Taxonomy" id="2818388"/>
    <lineage>
        <taxon>Bacteria</taxon>
        <taxon>Pseudomonadati</taxon>
        <taxon>Acidobacteriota</taxon>
        <taxon>Holophagae</taxon>
        <taxon>Acanthopleuribacterales</taxon>
        <taxon>Acanthopleuribacteraceae</taxon>
        <taxon>Sulfidibacter</taxon>
    </lineage>
</organism>
<dbReference type="PANTHER" id="PTHR11803">
    <property type="entry name" value="2-IMINOBUTANOATE/2-IMINOPROPANOATE DEAMINASE RIDA"/>
    <property type="match status" value="1"/>
</dbReference>
<dbReference type="FunFam" id="3.30.1330.40:FF:000001">
    <property type="entry name" value="L-PSP family endoribonuclease"/>
    <property type="match status" value="1"/>
</dbReference>
<evidence type="ECO:0000313" key="2">
    <source>
        <dbReference type="EMBL" id="QTD47588.1"/>
    </source>
</evidence>
<keyword evidence="3" id="KW-1185">Reference proteome</keyword>
<protein>
    <submittedName>
        <fullName evidence="2">RidA family protein</fullName>
    </submittedName>
</protein>
<proteinExistence type="inferred from homology"/>
<dbReference type="RefSeq" id="WP_237377257.1">
    <property type="nucleotide sequence ID" value="NZ_CP071793.1"/>
</dbReference>
<dbReference type="SUPFAM" id="SSF55298">
    <property type="entry name" value="YjgF-like"/>
    <property type="match status" value="1"/>
</dbReference>
<dbReference type="PANTHER" id="PTHR11803:SF58">
    <property type="entry name" value="PROTEIN HMF1-RELATED"/>
    <property type="match status" value="1"/>
</dbReference>
<dbReference type="AlphaFoldDB" id="A0A8A4TFV5"/>
<dbReference type="NCBIfam" id="TIGR00004">
    <property type="entry name" value="Rid family detoxifying hydrolase"/>
    <property type="match status" value="1"/>
</dbReference>
<sequence>MSDIIHTHEAPAAIGPYVQARRTGNMLFTSGQIAMDPKTGEIVSQDVETQTRQCLENLAAVVQAGGCRMEDVIKTTLFIKDMDDFGKINAVYGAFFGDHKPARSCVEVARLPKDVLVEIECIAQVPTA</sequence>